<dbReference type="GO" id="GO:0046872">
    <property type="term" value="F:metal ion binding"/>
    <property type="evidence" value="ECO:0007669"/>
    <property type="project" value="InterPro"/>
</dbReference>
<dbReference type="InterPro" id="IPR017517">
    <property type="entry name" value="Maleyloyr_isom"/>
</dbReference>
<dbReference type="InterPro" id="IPR024344">
    <property type="entry name" value="MDMPI_metal-binding"/>
</dbReference>
<evidence type="ECO:0000259" key="1">
    <source>
        <dbReference type="Pfam" id="PF11716"/>
    </source>
</evidence>
<dbReference type="SUPFAM" id="SSF109854">
    <property type="entry name" value="DinB/YfiT-like putative metalloenzymes"/>
    <property type="match status" value="1"/>
</dbReference>
<organism evidence="2 3">
    <name type="scientific">Virgisporangium aliadipatigenens</name>
    <dbReference type="NCBI Taxonomy" id="741659"/>
    <lineage>
        <taxon>Bacteria</taxon>
        <taxon>Bacillati</taxon>
        <taxon>Actinomycetota</taxon>
        <taxon>Actinomycetes</taxon>
        <taxon>Micromonosporales</taxon>
        <taxon>Micromonosporaceae</taxon>
        <taxon>Virgisporangium</taxon>
    </lineage>
</organism>
<protein>
    <recommendedName>
        <fullName evidence="1">Mycothiol-dependent maleylpyruvate isomerase metal-binding domain-containing protein</fullName>
    </recommendedName>
</protein>
<feature type="domain" description="Mycothiol-dependent maleylpyruvate isomerase metal-binding" evidence="1">
    <location>
        <begin position="16"/>
        <end position="148"/>
    </location>
</feature>
<evidence type="ECO:0000313" key="2">
    <source>
        <dbReference type="EMBL" id="GIJ51508.1"/>
    </source>
</evidence>
<proteinExistence type="predicted"/>
<dbReference type="AlphaFoldDB" id="A0A8J4DVT6"/>
<sequence length="232" mass="25537">MDEPDLAGLDPFDLMAEEARQIEAFYAALPPDGWRAPTRCAGWDRRALLAHLAAVEDYTRAGLRGEVQQLIRAAGGGSLDDLNAWGVAQRDTLPHADLLAAWRDLVASNDAALRSRATETMDTTVGQYPVWRQAFYLASERAIHADDADVPVPESRVSHRLDWRLRFARVAVTENAQPGQVSVVADRGAQVVRLVEEECRLPDEQFVAAVSGRLPPEVDIPPRIRDALAVLV</sequence>
<dbReference type="Proteomes" id="UP000619260">
    <property type="component" value="Unassembled WGS sequence"/>
</dbReference>
<keyword evidence="3" id="KW-1185">Reference proteome</keyword>
<dbReference type="InterPro" id="IPR034660">
    <property type="entry name" value="DinB/YfiT-like"/>
</dbReference>
<dbReference type="EMBL" id="BOPF01000049">
    <property type="protein sequence ID" value="GIJ51508.1"/>
    <property type="molecule type" value="Genomic_DNA"/>
</dbReference>
<gene>
    <name evidence="2" type="ORF">Val02_83940</name>
</gene>
<dbReference type="RefSeq" id="WP_203904905.1">
    <property type="nucleotide sequence ID" value="NZ_BOPF01000049.1"/>
</dbReference>
<name>A0A8J4DVT6_9ACTN</name>
<comment type="caution">
    <text evidence="2">The sequence shown here is derived from an EMBL/GenBank/DDBJ whole genome shotgun (WGS) entry which is preliminary data.</text>
</comment>
<dbReference type="NCBIfam" id="TIGR03083">
    <property type="entry name" value="maleylpyruvate isomerase family mycothiol-dependent enzyme"/>
    <property type="match status" value="1"/>
</dbReference>
<dbReference type="Pfam" id="PF11716">
    <property type="entry name" value="MDMPI_N"/>
    <property type="match status" value="1"/>
</dbReference>
<dbReference type="Gene3D" id="1.20.120.450">
    <property type="entry name" value="dinb family like domain"/>
    <property type="match status" value="1"/>
</dbReference>
<evidence type="ECO:0000313" key="3">
    <source>
        <dbReference type="Proteomes" id="UP000619260"/>
    </source>
</evidence>
<reference evidence="2" key="1">
    <citation type="submission" date="2021-01" db="EMBL/GenBank/DDBJ databases">
        <title>Whole genome shotgun sequence of Virgisporangium aliadipatigenens NBRC 105644.</title>
        <authorList>
            <person name="Komaki H."/>
            <person name="Tamura T."/>
        </authorList>
    </citation>
    <scope>NUCLEOTIDE SEQUENCE</scope>
    <source>
        <strain evidence="2">NBRC 105644</strain>
    </source>
</reference>
<accession>A0A8J4DVT6</accession>